<dbReference type="Pfam" id="PF00905">
    <property type="entry name" value="Transpeptidase"/>
    <property type="match status" value="1"/>
</dbReference>
<dbReference type="Proteomes" id="UP000321513">
    <property type="component" value="Unassembled WGS sequence"/>
</dbReference>
<feature type="transmembrane region" description="Helical" evidence="4">
    <location>
        <begin position="12"/>
        <end position="31"/>
    </location>
</feature>
<dbReference type="InterPro" id="IPR050515">
    <property type="entry name" value="Beta-lactam/transpept"/>
</dbReference>
<dbReference type="Pfam" id="PF03717">
    <property type="entry name" value="PBP_dimer"/>
    <property type="match status" value="1"/>
</dbReference>
<evidence type="ECO:0000256" key="2">
    <source>
        <dbReference type="ARBA" id="ARBA00022645"/>
    </source>
</evidence>
<dbReference type="InterPro" id="IPR005543">
    <property type="entry name" value="PASTA_dom"/>
</dbReference>
<dbReference type="GO" id="GO:0071555">
    <property type="term" value="P:cell wall organization"/>
    <property type="evidence" value="ECO:0007669"/>
    <property type="project" value="TreeGrafter"/>
</dbReference>
<gene>
    <name evidence="6" type="primary">ftsI</name>
    <name evidence="6" type="ORF">SAE01_27830</name>
</gene>
<sequence length="700" mass="78881">MDVKKDILWRVYLGFILMAIVGTCILGKAVYIQQVQGSYWRGMSDSLHQRIISLDAERGTIYSEDGSMLSTSIPQFDIYIDFMAEGLRDKNGKRFKENIDSLSICLANLFHDRSSAEYKYLLQTGYREKDRYFLLRKKMSFKEYQQMRNFPLVRLGRNKSGFIPDKRIIRLNPYKMLAYRTIGLLRDSNKVGLELTYDKYLQGTAGKRLVRFIAGGASVPVDDYEVEAENGKDVITTLDVNIQDVTENALMKMMVKNKAEHGCAIVMEVNTGKIKAIANLGHEKDSLYWEDYNYAITPTEPGSTFKLATMLSLLEDRKINLNTNVDLNGGKWQIYKRTVYDAEEHGLYNVSVKQAFEHSSNVAMAKLSVQHYSNNPNQFVNHIKKLGLDTLTGIDLKGEIKPSIYKPGSKRWSNTTLPWMAFGYNLTVSPLQMLTLYNAVANQGRMMRPYLVNEIREDGRPLQQFQPTILKDSICSKSTLHQLQECLEGVVLEGTGKALKSNNYRIAGKTGTALVANGNRGYDDKIYQSTFVGYFPAENPQYTIIVTIKNKAHAANYFGASVAGPVFKEISDQIYLLKVNQNHNTVNAFPTNDSSWYSYAGYTKDIKKITDQLGVSIAATEAKGNYSRIYRQDGNNVLSSQQISMKKMPILLGMGLKDAVYLCENLGLKVIIKGKGKVTTQTIPAGQNITKGQTVNIQLN</sequence>
<evidence type="ECO:0000313" key="7">
    <source>
        <dbReference type="Proteomes" id="UP000321513"/>
    </source>
</evidence>
<keyword evidence="3 4" id="KW-0472">Membrane</keyword>
<comment type="subcellular location">
    <subcellularLocation>
        <location evidence="1">Membrane</location>
    </subcellularLocation>
</comment>
<proteinExistence type="predicted"/>
<feature type="domain" description="PASTA" evidence="5">
    <location>
        <begin position="642"/>
        <end position="700"/>
    </location>
</feature>
<keyword evidence="2" id="KW-0121">Carboxypeptidase</keyword>
<evidence type="ECO:0000259" key="5">
    <source>
        <dbReference type="PROSITE" id="PS51178"/>
    </source>
</evidence>
<organism evidence="6 7">
    <name type="scientific">Segetibacter aerophilus</name>
    <dbReference type="NCBI Taxonomy" id="670293"/>
    <lineage>
        <taxon>Bacteria</taxon>
        <taxon>Pseudomonadati</taxon>
        <taxon>Bacteroidota</taxon>
        <taxon>Chitinophagia</taxon>
        <taxon>Chitinophagales</taxon>
        <taxon>Chitinophagaceae</taxon>
        <taxon>Segetibacter</taxon>
    </lineage>
</organism>
<dbReference type="PANTHER" id="PTHR30627:SF1">
    <property type="entry name" value="PEPTIDOGLYCAN D,D-TRANSPEPTIDASE FTSI"/>
    <property type="match status" value="1"/>
</dbReference>
<dbReference type="SMART" id="SM00740">
    <property type="entry name" value="PASTA"/>
    <property type="match status" value="1"/>
</dbReference>
<dbReference type="AlphaFoldDB" id="A0A512BEM1"/>
<dbReference type="Gene3D" id="3.40.710.10">
    <property type="entry name" value="DD-peptidase/beta-lactamase superfamily"/>
    <property type="match status" value="1"/>
</dbReference>
<dbReference type="RefSeq" id="WP_147204403.1">
    <property type="nucleotide sequence ID" value="NZ_BJYT01000010.1"/>
</dbReference>
<dbReference type="SUPFAM" id="SSF56519">
    <property type="entry name" value="Penicillin binding protein dimerisation domain"/>
    <property type="match status" value="1"/>
</dbReference>
<dbReference type="SUPFAM" id="SSF54184">
    <property type="entry name" value="Penicillin-binding protein 2x (pbp-2x), c-terminal domain"/>
    <property type="match status" value="1"/>
</dbReference>
<dbReference type="SUPFAM" id="SSF56601">
    <property type="entry name" value="beta-lactamase/transpeptidase-like"/>
    <property type="match status" value="1"/>
</dbReference>
<dbReference type="Gene3D" id="3.30.450.330">
    <property type="match status" value="1"/>
</dbReference>
<accession>A0A512BEM1</accession>
<keyword evidence="2" id="KW-0645">Protease</keyword>
<dbReference type="PROSITE" id="PS51178">
    <property type="entry name" value="PASTA"/>
    <property type="match status" value="1"/>
</dbReference>
<keyword evidence="4" id="KW-1133">Transmembrane helix</keyword>
<dbReference type="GO" id="GO:0004180">
    <property type="term" value="F:carboxypeptidase activity"/>
    <property type="evidence" value="ECO:0007669"/>
    <property type="project" value="UniProtKB-KW"/>
</dbReference>
<dbReference type="InterPro" id="IPR012338">
    <property type="entry name" value="Beta-lactam/transpept-like"/>
</dbReference>
<keyword evidence="7" id="KW-1185">Reference proteome</keyword>
<evidence type="ECO:0000256" key="1">
    <source>
        <dbReference type="ARBA" id="ARBA00004370"/>
    </source>
</evidence>
<dbReference type="OrthoDB" id="9804124at2"/>
<dbReference type="InterPro" id="IPR005311">
    <property type="entry name" value="PBP_dimer"/>
</dbReference>
<name>A0A512BEM1_9BACT</name>
<keyword evidence="4" id="KW-0812">Transmembrane</keyword>
<comment type="caution">
    <text evidence="6">The sequence shown here is derived from an EMBL/GenBank/DDBJ whole genome shotgun (WGS) entry which is preliminary data.</text>
</comment>
<dbReference type="GO" id="GO:0005886">
    <property type="term" value="C:plasma membrane"/>
    <property type="evidence" value="ECO:0007669"/>
    <property type="project" value="TreeGrafter"/>
</dbReference>
<reference evidence="6 7" key="1">
    <citation type="submission" date="2019-07" db="EMBL/GenBank/DDBJ databases">
        <title>Whole genome shotgun sequence of Segetibacter aerophilus NBRC 106135.</title>
        <authorList>
            <person name="Hosoyama A."/>
            <person name="Uohara A."/>
            <person name="Ohji S."/>
            <person name="Ichikawa N."/>
        </authorList>
    </citation>
    <scope>NUCLEOTIDE SEQUENCE [LARGE SCALE GENOMIC DNA]</scope>
    <source>
        <strain evidence="6 7">NBRC 106135</strain>
    </source>
</reference>
<dbReference type="InterPro" id="IPR036138">
    <property type="entry name" value="PBP_dimer_sf"/>
</dbReference>
<keyword evidence="2" id="KW-0378">Hydrolase</keyword>
<dbReference type="InterPro" id="IPR001460">
    <property type="entry name" value="PCN-bd_Tpept"/>
</dbReference>
<evidence type="ECO:0000313" key="6">
    <source>
        <dbReference type="EMBL" id="GEO10287.1"/>
    </source>
</evidence>
<protein>
    <submittedName>
        <fullName evidence="6">Penicillin-binding protein</fullName>
    </submittedName>
</protein>
<evidence type="ECO:0000256" key="4">
    <source>
        <dbReference type="SAM" id="Phobius"/>
    </source>
</evidence>
<dbReference type="CDD" id="cd06575">
    <property type="entry name" value="PASTA_Pbp2x-like_2"/>
    <property type="match status" value="1"/>
</dbReference>
<dbReference type="EMBL" id="BJYT01000010">
    <property type="protein sequence ID" value="GEO10287.1"/>
    <property type="molecule type" value="Genomic_DNA"/>
</dbReference>
<dbReference type="GO" id="GO:0008658">
    <property type="term" value="F:penicillin binding"/>
    <property type="evidence" value="ECO:0007669"/>
    <property type="project" value="InterPro"/>
</dbReference>
<dbReference type="Pfam" id="PF03793">
    <property type="entry name" value="PASTA"/>
    <property type="match status" value="1"/>
</dbReference>
<dbReference type="Gene3D" id="3.90.1310.10">
    <property type="entry name" value="Penicillin-binding protein 2a (Domain 2)"/>
    <property type="match status" value="1"/>
</dbReference>
<dbReference type="PANTHER" id="PTHR30627">
    <property type="entry name" value="PEPTIDOGLYCAN D,D-TRANSPEPTIDASE"/>
    <property type="match status" value="1"/>
</dbReference>
<evidence type="ECO:0000256" key="3">
    <source>
        <dbReference type="ARBA" id="ARBA00023136"/>
    </source>
</evidence>